<name>K1RHK7_MAGGI</name>
<dbReference type="InParanoid" id="K1RHK7"/>
<gene>
    <name evidence="1" type="ORF">CGI_10025296</name>
</gene>
<dbReference type="EMBL" id="JH823218">
    <property type="protein sequence ID" value="EKC40995.1"/>
    <property type="molecule type" value="Genomic_DNA"/>
</dbReference>
<dbReference type="HOGENOM" id="CLU_2943961_0_0_1"/>
<organism evidence="1">
    <name type="scientific">Magallana gigas</name>
    <name type="common">Pacific oyster</name>
    <name type="synonym">Crassostrea gigas</name>
    <dbReference type="NCBI Taxonomy" id="29159"/>
    <lineage>
        <taxon>Eukaryota</taxon>
        <taxon>Metazoa</taxon>
        <taxon>Spiralia</taxon>
        <taxon>Lophotrochozoa</taxon>
        <taxon>Mollusca</taxon>
        <taxon>Bivalvia</taxon>
        <taxon>Autobranchia</taxon>
        <taxon>Pteriomorphia</taxon>
        <taxon>Ostreida</taxon>
        <taxon>Ostreoidea</taxon>
        <taxon>Ostreidae</taxon>
        <taxon>Magallana</taxon>
    </lineage>
</organism>
<dbReference type="AlphaFoldDB" id="K1RHK7"/>
<protein>
    <submittedName>
        <fullName evidence="1">Uncharacterized protein</fullName>
    </submittedName>
</protein>
<sequence length="56" mass="6625">MHDHLTTMNGHLIRDLNNDDRIDQAWYFNGKVFALDTKGKRHKFDVLDQIGDKLRT</sequence>
<evidence type="ECO:0000313" key="1">
    <source>
        <dbReference type="EMBL" id="EKC40995.1"/>
    </source>
</evidence>
<accession>K1RHK7</accession>
<proteinExistence type="predicted"/>
<reference evidence="1" key="1">
    <citation type="journal article" date="2012" name="Nature">
        <title>The oyster genome reveals stress adaptation and complexity of shell formation.</title>
        <authorList>
            <person name="Zhang G."/>
            <person name="Fang X."/>
            <person name="Guo X."/>
            <person name="Li L."/>
            <person name="Luo R."/>
            <person name="Xu F."/>
            <person name="Yang P."/>
            <person name="Zhang L."/>
            <person name="Wang X."/>
            <person name="Qi H."/>
            <person name="Xiong Z."/>
            <person name="Que H."/>
            <person name="Xie Y."/>
            <person name="Holland P.W."/>
            <person name="Paps J."/>
            <person name="Zhu Y."/>
            <person name="Wu F."/>
            <person name="Chen Y."/>
            <person name="Wang J."/>
            <person name="Peng C."/>
            <person name="Meng J."/>
            <person name="Yang L."/>
            <person name="Liu J."/>
            <person name="Wen B."/>
            <person name="Zhang N."/>
            <person name="Huang Z."/>
            <person name="Zhu Q."/>
            <person name="Feng Y."/>
            <person name="Mount A."/>
            <person name="Hedgecock D."/>
            <person name="Xu Z."/>
            <person name="Liu Y."/>
            <person name="Domazet-Loso T."/>
            <person name="Du Y."/>
            <person name="Sun X."/>
            <person name="Zhang S."/>
            <person name="Liu B."/>
            <person name="Cheng P."/>
            <person name="Jiang X."/>
            <person name="Li J."/>
            <person name="Fan D."/>
            <person name="Wang W."/>
            <person name="Fu W."/>
            <person name="Wang T."/>
            <person name="Wang B."/>
            <person name="Zhang J."/>
            <person name="Peng Z."/>
            <person name="Li Y."/>
            <person name="Li N."/>
            <person name="Wang J."/>
            <person name="Chen M."/>
            <person name="He Y."/>
            <person name="Tan F."/>
            <person name="Song X."/>
            <person name="Zheng Q."/>
            <person name="Huang R."/>
            <person name="Yang H."/>
            <person name="Du X."/>
            <person name="Chen L."/>
            <person name="Yang M."/>
            <person name="Gaffney P.M."/>
            <person name="Wang S."/>
            <person name="Luo L."/>
            <person name="She Z."/>
            <person name="Ming Y."/>
            <person name="Huang W."/>
            <person name="Zhang S."/>
            <person name="Huang B."/>
            <person name="Zhang Y."/>
            <person name="Qu T."/>
            <person name="Ni P."/>
            <person name="Miao G."/>
            <person name="Wang J."/>
            <person name="Wang Q."/>
            <person name="Steinberg C.E."/>
            <person name="Wang H."/>
            <person name="Li N."/>
            <person name="Qian L."/>
            <person name="Zhang G."/>
            <person name="Li Y."/>
            <person name="Yang H."/>
            <person name="Liu X."/>
            <person name="Wang J."/>
            <person name="Yin Y."/>
            <person name="Wang J."/>
        </authorList>
    </citation>
    <scope>NUCLEOTIDE SEQUENCE [LARGE SCALE GENOMIC DNA]</scope>
    <source>
        <strain evidence="1">05x7-T-G4-1.051#20</strain>
    </source>
</reference>